<dbReference type="RefSeq" id="WP_117546039.1">
    <property type="nucleotide sequence ID" value="NZ_JBKUNB010000048.1"/>
</dbReference>
<dbReference type="GO" id="GO:0071555">
    <property type="term" value="P:cell wall organization"/>
    <property type="evidence" value="ECO:0007669"/>
    <property type="project" value="UniProtKB-KW"/>
</dbReference>
<gene>
    <name evidence="12 14" type="primary">murA</name>
    <name evidence="14" type="ORF">DXC51_28710</name>
</gene>
<dbReference type="AlphaFoldDB" id="A0A3E3HUQ4"/>
<comment type="pathway">
    <text evidence="2 12">Cell wall biogenesis; peptidoglycan biosynthesis.</text>
</comment>
<keyword evidence="4 12" id="KW-0132">Cell division</keyword>
<dbReference type="InterPro" id="IPR050068">
    <property type="entry name" value="MurA_subfamily"/>
</dbReference>
<dbReference type="GO" id="GO:0051301">
    <property type="term" value="P:cell division"/>
    <property type="evidence" value="ECO:0007669"/>
    <property type="project" value="UniProtKB-KW"/>
</dbReference>
<dbReference type="PANTHER" id="PTHR43783:SF1">
    <property type="entry name" value="UDP-N-ACETYLGLUCOSAMINE 1-CARBOXYVINYLTRANSFERASE"/>
    <property type="match status" value="1"/>
</dbReference>
<feature type="binding site" evidence="12">
    <location>
        <position position="327"/>
    </location>
    <ligand>
        <name>UDP-N-acetyl-alpha-D-glucosamine</name>
        <dbReference type="ChEBI" id="CHEBI:57705"/>
    </ligand>
</feature>
<reference evidence="14" key="1">
    <citation type="submission" date="2018-08" db="EMBL/GenBank/DDBJ databases">
        <title>A genome reference for cultivated species of the human gut microbiota.</title>
        <authorList>
            <person name="Zou Y."/>
            <person name="Xue W."/>
            <person name="Luo G."/>
        </authorList>
    </citation>
    <scope>NUCLEOTIDE SEQUENCE [LARGE SCALE GENOMIC DNA]</scope>
    <source>
        <strain evidence="14">TF05-5AC</strain>
    </source>
</reference>
<dbReference type="NCBIfam" id="NF006873">
    <property type="entry name" value="PRK09369.1"/>
    <property type="match status" value="1"/>
</dbReference>
<keyword evidence="8 12" id="KW-0131">Cell cycle</keyword>
<dbReference type="CDD" id="cd01555">
    <property type="entry name" value="UdpNAET"/>
    <property type="match status" value="1"/>
</dbReference>
<dbReference type="SUPFAM" id="SSF55205">
    <property type="entry name" value="EPT/RTPC-like"/>
    <property type="match status" value="1"/>
</dbReference>
<feature type="binding site" evidence="12">
    <location>
        <position position="92"/>
    </location>
    <ligand>
        <name>UDP-N-acetyl-alpha-D-glucosamine</name>
        <dbReference type="ChEBI" id="CHEBI:57705"/>
    </ligand>
</feature>
<evidence type="ECO:0000256" key="11">
    <source>
        <dbReference type="ARBA" id="ARBA00047527"/>
    </source>
</evidence>
<evidence type="ECO:0000256" key="8">
    <source>
        <dbReference type="ARBA" id="ARBA00023306"/>
    </source>
</evidence>
<dbReference type="GO" id="GO:0009252">
    <property type="term" value="P:peptidoglycan biosynthetic process"/>
    <property type="evidence" value="ECO:0007669"/>
    <property type="project" value="UniProtKB-UniRule"/>
</dbReference>
<keyword evidence="3 12" id="KW-0963">Cytoplasm</keyword>
<keyword evidence="6 12" id="KW-0133">Cell shape</keyword>
<dbReference type="PANTHER" id="PTHR43783">
    <property type="entry name" value="UDP-N-ACETYLGLUCOSAMINE 1-CARBOXYVINYLTRANSFERASE"/>
    <property type="match status" value="1"/>
</dbReference>
<dbReference type="Pfam" id="PF00275">
    <property type="entry name" value="EPSP_synthase"/>
    <property type="match status" value="1"/>
</dbReference>
<feature type="modified residue" description="2-(S-cysteinyl)pyruvic acid O-phosphothioketal" evidence="12">
    <location>
        <position position="116"/>
    </location>
</feature>
<evidence type="ECO:0000256" key="7">
    <source>
        <dbReference type="ARBA" id="ARBA00022984"/>
    </source>
</evidence>
<dbReference type="GO" id="GO:0005737">
    <property type="term" value="C:cytoplasm"/>
    <property type="evidence" value="ECO:0007669"/>
    <property type="project" value="UniProtKB-SubCell"/>
</dbReference>
<evidence type="ECO:0000256" key="4">
    <source>
        <dbReference type="ARBA" id="ARBA00022618"/>
    </source>
</evidence>
<dbReference type="GeneID" id="97990725"/>
<comment type="caution">
    <text evidence="12">Lacks conserved residue(s) required for the propagation of feature annotation.</text>
</comment>
<name>A0A3E3HUQ4_9FIRM</name>
<evidence type="ECO:0000256" key="6">
    <source>
        <dbReference type="ARBA" id="ARBA00022960"/>
    </source>
</evidence>
<keyword evidence="15" id="KW-1185">Reference proteome</keyword>
<feature type="binding site" evidence="12">
    <location>
        <position position="305"/>
    </location>
    <ligand>
        <name>UDP-N-acetyl-alpha-D-glucosamine</name>
        <dbReference type="ChEBI" id="CHEBI:57705"/>
    </ligand>
</feature>
<dbReference type="InterPro" id="IPR013792">
    <property type="entry name" value="RNA3'P_cycl/enolpyr_Trfase_a/b"/>
</dbReference>
<feature type="domain" description="Enolpyruvate transferase" evidence="13">
    <location>
        <begin position="8"/>
        <end position="406"/>
    </location>
</feature>
<evidence type="ECO:0000256" key="5">
    <source>
        <dbReference type="ARBA" id="ARBA00022679"/>
    </source>
</evidence>
<protein>
    <recommendedName>
        <fullName evidence="12">UDP-N-acetylglucosamine 1-carboxyvinyltransferase</fullName>
        <ecNumber evidence="12">2.5.1.7</ecNumber>
    </recommendedName>
    <alternativeName>
        <fullName evidence="12">Enoylpyruvate transferase</fullName>
    </alternativeName>
    <alternativeName>
        <fullName evidence="12">UDP-N-acetylglucosamine enolpyruvyl transferase</fullName>
        <shortName evidence="12">EPT</shortName>
    </alternativeName>
</protein>
<evidence type="ECO:0000256" key="2">
    <source>
        <dbReference type="ARBA" id="ARBA00004752"/>
    </source>
</evidence>
<sequence length="417" mass="44920">MKSIYISGNAPLYGEVTIQGSKNAALPIMAAALLIPGISVLKNCPRIADVEYMCRLLQSIGCFVERDKNEVRIDASAVSRSRLPEEYVTMMRSSVMLMGPMLGRTGEVSLHYPGGCVIGDRPIDIHLKALRSLGTCYSDSDQELEAWTAGLRGTDILLEFPSVGATENAVMAAVAAEGVTRIRRCAMEPEIGSLCAFLRCAGADIRGEQTGCITVRGGKALHPCCFEIPSDRIVAGTYLCACLAAGGEIFMKNSPEGQLNAMEDVAIRMGCSLRRGDEGLWVQRRGILFSPGYVETGSYPGFPTDLQSPLLVAMALADGESRLKETIFNDRFVVVAELNRMGTEIDVQDNKLACVPGGRRLTGRQVTASELRGGAALVVAGLCAEGLTAVGNRYFIDRGYEDICRDLRQLGADIDSW</sequence>
<dbReference type="NCBIfam" id="TIGR01072">
    <property type="entry name" value="murA"/>
    <property type="match status" value="1"/>
</dbReference>
<evidence type="ECO:0000256" key="10">
    <source>
        <dbReference type="ARBA" id="ARBA00038367"/>
    </source>
</evidence>
<accession>A0A3E3HUQ4</accession>
<dbReference type="InterPro" id="IPR036968">
    <property type="entry name" value="Enolpyruvate_Tfrase_sf"/>
</dbReference>
<keyword evidence="5 12" id="KW-0808">Transferase</keyword>
<proteinExistence type="inferred from homology"/>
<keyword evidence="12" id="KW-0670">Pyruvate</keyword>
<evidence type="ECO:0000256" key="1">
    <source>
        <dbReference type="ARBA" id="ARBA00004496"/>
    </source>
</evidence>
<organism evidence="14 15">
    <name type="scientific">Eisenbergiella massiliensis</name>
    <dbReference type="NCBI Taxonomy" id="1720294"/>
    <lineage>
        <taxon>Bacteria</taxon>
        <taxon>Bacillati</taxon>
        <taxon>Bacillota</taxon>
        <taxon>Clostridia</taxon>
        <taxon>Lachnospirales</taxon>
        <taxon>Lachnospiraceae</taxon>
        <taxon>Eisenbergiella</taxon>
    </lineage>
</organism>
<comment type="catalytic activity">
    <reaction evidence="11 12">
        <text>phosphoenolpyruvate + UDP-N-acetyl-alpha-D-glucosamine = UDP-N-acetyl-3-O-(1-carboxyvinyl)-alpha-D-glucosamine + phosphate</text>
        <dbReference type="Rhea" id="RHEA:18681"/>
        <dbReference type="ChEBI" id="CHEBI:43474"/>
        <dbReference type="ChEBI" id="CHEBI:57705"/>
        <dbReference type="ChEBI" id="CHEBI:58702"/>
        <dbReference type="ChEBI" id="CHEBI:68483"/>
        <dbReference type="EC" id="2.5.1.7"/>
    </reaction>
</comment>
<dbReference type="Gene3D" id="3.65.10.10">
    <property type="entry name" value="Enolpyruvate transferase domain"/>
    <property type="match status" value="2"/>
</dbReference>
<dbReference type="GO" id="GO:0008760">
    <property type="term" value="F:UDP-N-acetylglucosamine 1-carboxyvinyltransferase activity"/>
    <property type="evidence" value="ECO:0007669"/>
    <property type="project" value="UniProtKB-UniRule"/>
</dbReference>
<dbReference type="EC" id="2.5.1.7" evidence="12"/>
<feature type="active site" description="Proton donor" evidence="12">
    <location>
        <position position="116"/>
    </location>
</feature>
<comment type="similarity">
    <text evidence="10 12">Belongs to the EPSP synthase family. MurA subfamily.</text>
</comment>
<evidence type="ECO:0000313" key="14">
    <source>
        <dbReference type="EMBL" id="RGE55568.1"/>
    </source>
</evidence>
<evidence type="ECO:0000313" key="15">
    <source>
        <dbReference type="Proteomes" id="UP000260812"/>
    </source>
</evidence>
<dbReference type="GO" id="GO:0008360">
    <property type="term" value="P:regulation of cell shape"/>
    <property type="evidence" value="ECO:0007669"/>
    <property type="project" value="UniProtKB-KW"/>
</dbReference>
<evidence type="ECO:0000256" key="3">
    <source>
        <dbReference type="ARBA" id="ARBA00022490"/>
    </source>
</evidence>
<evidence type="ECO:0000256" key="12">
    <source>
        <dbReference type="HAMAP-Rule" id="MF_00111"/>
    </source>
</evidence>
<keyword evidence="7 12" id="KW-0573">Peptidoglycan synthesis</keyword>
<dbReference type="HAMAP" id="MF_00111">
    <property type="entry name" value="MurA"/>
    <property type="match status" value="1"/>
</dbReference>
<dbReference type="Proteomes" id="UP000260812">
    <property type="component" value="Unassembled WGS sequence"/>
</dbReference>
<dbReference type="InterPro" id="IPR001986">
    <property type="entry name" value="Enolpyruvate_Tfrase_dom"/>
</dbReference>
<keyword evidence="9 12" id="KW-0961">Cell wall biogenesis/degradation</keyword>
<comment type="subcellular location">
    <subcellularLocation>
        <location evidence="1 12">Cytoplasm</location>
    </subcellularLocation>
</comment>
<dbReference type="UniPathway" id="UPA00219"/>
<evidence type="ECO:0000259" key="13">
    <source>
        <dbReference type="Pfam" id="PF00275"/>
    </source>
</evidence>
<dbReference type="GO" id="GO:0019277">
    <property type="term" value="P:UDP-N-acetylgalactosamine biosynthetic process"/>
    <property type="evidence" value="ECO:0007669"/>
    <property type="project" value="InterPro"/>
</dbReference>
<dbReference type="InterPro" id="IPR005750">
    <property type="entry name" value="UDP_GlcNAc_COvinyl_MurA"/>
</dbReference>
<comment type="caution">
    <text evidence="14">The sequence shown here is derived from an EMBL/GenBank/DDBJ whole genome shotgun (WGS) entry which is preliminary data.</text>
</comment>
<evidence type="ECO:0000256" key="9">
    <source>
        <dbReference type="ARBA" id="ARBA00023316"/>
    </source>
</evidence>
<feature type="binding site" evidence="12">
    <location>
        <begin position="22"/>
        <end position="23"/>
    </location>
    <ligand>
        <name>phosphoenolpyruvate</name>
        <dbReference type="ChEBI" id="CHEBI:58702"/>
    </ligand>
</feature>
<dbReference type="EMBL" id="QVLV01000043">
    <property type="protein sequence ID" value="RGE55568.1"/>
    <property type="molecule type" value="Genomic_DNA"/>
</dbReference>
<comment type="function">
    <text evidence="12">Cell wall formation. Adds enolpyruvyl to UDP-N-acetylglucosamine.</text>
</comment>